<evidence type="ECO:0000259" key="2">
    <source>
        <dbReference type="SMART" id="SM00343"/>
    </source>
</evidence>
<dbReference type="Gene3D" id="4.10.60.10">
    <property type="entry name" value="Zinc finger, CCHC-type"/>
    <property type="match status" value="1"/>
</dbReference>
<dbReference type="GO" id="GO:0003676">
    <property type="term" value="F:nucleic acid binding"/>
    <property type="evidence" value="ECO:0007669"/>
    <property type="project" value="InterPro"/>
</dbReference>
<dbReference type="InterPro" id="IPR036875">
    <property type="entry name" value="Znf_CCHC_sf"/>
</dbReference>
<feature type="domain" description="CCHC-type" evidence="2">
    <location>
        <begin position="93"/>
        <end position="109"/>
    </location>
</feature>
<evidence type="ECO:0000313" key="3">
    <source>
        <dbReference type="EMBL" id="CAA7407214.1"/>
    </source>
</evidence>
<proteinExistence type="predicted"/>
<dbReference type="SUPFAM" id="SSF57756">
    <property type="entry name" value="Retrovirus zinc finger-like domains"/>
    <property type="match status" value="1"/>
</dbReference>
<dbReference type="AlphaFoldDB" id="A0A7I8LD35"/>
<accession>A0A7I8LD35</accession>
<organism evidence="3 4">
    <name type="scientific">Spirodela intermedia</name>
    <name type="common">Intermediate duckweed</name>
    <dbReference type="NCBI Taxonomy" id="51605"/>
    <lineage>
        <taxon>Eukaryota</taxon>
        <taxon>Viridiplantae</taxon>
        <taxon>Streptophyta</taxon>
        <taxon>Embryophyta</taxon>
        <taxon>Tracheophyta</taxon>
        <taxon>Spermatophyta</taxon>
        <taxon>Magnoliopsida</taxon>
        <taxon>Liliopsida</taxon>
        <taxon>Araceae</taxon>
        <taxon>Lemnoideae</taxon>
        <taxon>Spirodela</taxon>
    </lineage>
</organism>
<protein>
    <recommendedName>
        <fullName evidence="2">CCHC-type domain-containing protein</fullName>
    </recommendedName>
</protein>
<evidence type="ECO:0000313" key="4">
    <source>
        <dbReference type="Proteomes" id="UP000663760"/>
    </source>
</evidence>
<feature type="compositionally biased region" description="Basic and acidic residues" evidence="1">
    <location>
        <begin position="53"/>
        <end position="62"/>
    </location>
</feature>
<dbReference type="InterPro" id="IPR001878">
    <property type="entry name" value="Znf_CCHC"/>
</dbReference>
<gene>
    <name evidence="3" type="ORF">SI8410_13017892</name>
</gene>
<dbReference type="Pfam" id="PF00098">
    <property type="entry name" value="zf-CCHC"/>
    <property type="match status" value="1"/>
</dbReference>
<reference evidence="3" key="1">
    <citation type="submission" date="2020-02" db="EMBL/GenBank/DDBJ databases">
        <authorList>
            <person name="Scholz U."/>
            <person name="Mascher M."/>
            <person name="Fiebig A."/>
        </authorList>
    </citation>
    <scope>NUCLEOTIDE SEQUENCE</scope>
</reference>
<name>A0A7I8LD35_SPIIN</name>
<sequence>MEQYVDLDKISLNEVIGSLSVHELRLKERESQEEEYALLARALSKGTITSEESSSHGRDQHHSCGRGRGRGSGRGQHPPLDEGKKYFDKSQIQCYNCEKYDHFAYECRSAKKTIPEQAYVAKSLEKPEVSSLLMMIVEEQSDLLL</sequence>
<dbReference type="SMART" id="SM00343">
    <property type="entry name" value="ZnF_C2HC"/>
    <property type="match status" value="1"/>
</dbReference>
<evidence type="ECO:0000256" key="1">
    <source>
        <dbReference type="SAM" id="MobiDB-lite"/>
    </source>
</evidence>
<dbReference type="OrthoDB" id="8063676at2759"/>
<dbReference type="Proteomes" id="UP000663760">
    <property type="component" value="Chromosome 13"/>
</dbReference>
<keyword evidence="4" id="KW-1185">Reference proteome</keyword>
<dbReference type="EMBL" id="LR746276">
    <property type="protein sequence ID" value="CAA7407214.1"/>
    <property type="molecule type" value="Genomic_DNA"/>
</dbReference>
<dbReference type="GO" id="GO:0008270">
    <property type="term" value="F:zinc ion binding"/>
    <property type="evidence" value="ECO:0007669"/>
    <property type="project" value="InterPro"/>
</dbReference>
<feature type="region of interest" description="Disordered" evidence="1">
    <location>
        <begin position="47"/>
        <end position="84"/>
    </location>
</feature>